<feature type="domain" description="Ketoreductase" evidence="6">
    <location>
        <begin position="22"/>
        <end position="201"/>
    </location>
</feature>
<keyword evidence="8" id="KW-1185">Reference proteome</keyword>
<protein>
    <recommendedName>
        <fullName evidence="4">3-oxoacyl-[acyl-carrier-protein] reductase MabA</fullName>
    </recommendedName>
</protein>
<dbReference type="PANTHER" id="PTHR42879">
    <property type="entry name" value="3-OXOACYL-(ACYL-CARRIER-PROTEIN) REDUCTASE"/>
    <property type="match status" value="1"/>
</dbReference>
<reference evidence="7 8" key="1">
    <citation type="submission" date="2024-10" db="EMBL/GenBank/DDBJ databases">
        <title>The Natural Products Discovery Center: Release of the First 8490 Sequenced Strains for Exploring Actinobacteria Biosynthetic Diversity.</title>
        <authorList>
            <person name="Kalkreuter E."/>
            <person name="Kautsar S.A."/>
            <person name="Yang D."/>
            <person name="Bader C.D."/>
            <person name="Teijaro C.N."/>
            <person name="Fluegel L."/>
            <person name="Davis C.M."/>
            <person name="Simpson J.R."/>
            <person name="Lauterbach L."/>
            <person name="Steele A.D."/>
            <person name="Gui C."/>
            <person name="Meng S."/>
            <person name="Li G."/>
            <person name="Viehrig K."/>
            <person name="Ye F."/>
            <person name="Su P."/>
            <person name="Kiefer A.F."/>
            <person name="Nichols A."/>
            <person name="Cepeda A.J."/>
            <person name="Yan W."/>
            <person name="Fan B."/>
            <person name="Jiang Y."/>
            <person name="Adhikari A."/>
            <person name="Zheng C.-J."/>
            <person name="Schuster L."/>
            <person name="Cowan T.M."/>
            <person name="Smanski M.J."/>
            <person name="Chevrette M.G."/>
            <person name="De Carvalho L.P.S."/>
            <person name="Shen B."/>
        </authorList>
    </citation>
    <scope>NUCLEOTIDE SEQUENCE [LARGE SCALE GENOMIC DNA]</scope>
    <source>
        <strain evidence="7 8">NPDC019377</strain>
    </source>
</reference>
<dbReference type="PRINTS" id="PR00081">
    <property type="entry name" value="GDHRDH"/>
</dbReference>
<dbReference type="InterPro" id="IPR020904">
    <property type="entry name" value="Sc_DH/Rdtase_CS"/>
</dbReference>
<keyword evidence="3" id="KW-0134">Cell wall</keyword>
<gene>
    <name evidence="7" type="ORF">ACH49Z_07640</name>
</gene>
<dbReference type="Pfam" id="PF13561">
    <property type="entry name" value="adh_short_C2"/>
    <property type="match status" value="1"/>
</dbReference>
<dbReference type="InterPro" id="IPR036291">
    <property type="entry name" value="NAD(P)-bd_dom_sf"/>
</dbReference>
<accession>A0ABW7VSY5</accession>
<name>A0ABW7VSY5_9NOCA</name>
<comment type="similarity">
    <text evidence="2">Belongs to the short-chain dehydrogenases/reductases (SDR) family.</text>
</comment>
<comment type="subcellular location">
    <subcellularLocation>
        <location evidence="1">Secreted</location>
        <location evidence="1">Cell wall</location>
    </subcellularLocation>
</comment>
<dbReference type="EMBL" id="JBIRYL010000001">
    <property type="protein sequence ID" value="MFI2229710.1"/>
    <property type="molecule type" value="Genomic_DNA"/>
</dbReference>
<dbReference type="InterPro" id="IPR050259">
    <property type="entry name" value="SDR"/>
</dbReference>
<organism evidence="7 8">
    <name type="scientific">Nocardia testacea</name>
    <dbReference type="NCBI Taxonomy" id="248551"/>
    <lineage>
        <taxon>Bacteria</taxon>
        <taxon>Bacillati</taxon>
        <taxon>Actinomycetota</taxon>
        <taxon>Actinomycetes</taxon>
        <taxon>Mycobacteriales</taxon>
        <taxon>Nocardiaceae</taxon>
        <taxon>Nocardia</taxon>
    </lineage>
</organism>
<dbReference type="GO" id="GO:0016491">
    <property type="term" value="F:oxidoreductase activity"/>
    <property type="evidence" value="ECO:0007669"/>
    <property type="project" value="UniProtKB-KW"/>
</dbReference>
<dbReference type="PRINTS" id="PR00080">
    <property type="entry name" value="SDRFAMILY"/>
</dbReference>
<dbReference type="PANTHER" id="PTHR42879:SF2">
    <property type="entry name" value="3-OXOACYL-[ACYL-CARRIER-PROTEIN] REDUCTASE FABG"/>
    <property type="match status" value="1"/>
</dbReference>
<evidence type="ECO:0000259" key="6">
    <source>
        <dbReference type="SMART" id="SM00822"/>
    </source>
</evidence>
<evidence type="ECO:0000313" key="8">
    <source>
        <dbReference type="Proteomes" id="UP001611494"/>
    </source>
</evidence>
<comment type="caution">
    <text evidence="7">The sequence shown here is derived from an EMBL/GenBank/DDBJ whole genome shotgun (WGS) entry which is preliminary data.</text>
</comment>
<keyword evidence="3" id="KW-0964">Secreted</keyword>
<dbReference type="InterPro" id="IPR002347">
    <property type="entry name" value="SDR_fam"/>
</dbReference>
<dbReference type="PROSITE" id="PS00061">
    <property type="entry name" value="ADH_SHORT"/>
    <property type="match status" value="1"/>
</dbReference>
<proteinExistence type="inferred from homology"/>
<dbReference type="SUPFAM" id="SSF51735">
    <property type="entry name" value="NAD(P)-binding Rossmann-fold domains"/>
    <property type="match status" value="1"/>
</dbReference>
<evidence type="ECO:0000256" key="4">
    <source>
        <dbReference type="ARBA" id="ARBA00040781"/>
    </source>
</evidence>
<evidence type="ECO:0000313" key="7">
    <source>
        <dbReference type="EMBL" id="MFI2229710.1"/>
    </source>
</evidence>
<dbReference type="InterPro" id="IPR057326">
    <property type="entry name" value="KR_dom"/>
</dbReference>
<dbReference type="SMART" id="SM00822">
    <property type="entry name" value="PKS_KR"/>
    <property type="match status" value="1"/>
</dbReference>
<evidence type="ECO:0000256" key="1">
    <source>
        <dbReference type="ARBA" id="ARBA00004191"/>
    </source>
</evidence>
<dbReference type="NCBIfam" id="NF009466">
    <property type="entry name" value="PRK12826.1-2"/>
    <property type="match status" value="1"/>
</dbReference>
<evidence type="ECO:0000256" key="2">
    <source>
        <dbReference type="ARBA" id="ARBA00006484"/>
    </source>
</evidence>
<dbReference type="Gene3D" id="3.40.50.720">
    <property type="entry name" value="NAD(P)-binding Rossmann-like Domain"/>
    <property type="match status" value="1"/>
</dbReference>
<sequence>MKSPANRPQALDDPARSGAAGRVAVVTGGASGMGLSVSRLLAERGDRVAILDLDGVGAQRAAEKLNAAGAAAMACEVDVTDRVAVDEALRKVRAEWGPVQVLVTSAGVFAFEPFTEISAESWRRVIDVNLNGTFHCVQAVVGDMVAAGWGRIVTISSSSAQRGSPKMVHYTASKGAVIAMTKALAREYAACGITVNTIPPSGIDTPMARDSQAAGHLPDNDTMARAIPVGYLGTGEDIAAACVFLCSEQARFITGQVLGVNGGSVI</sequence>
<evidence type="ECO:0000256" key="3">
    <source>
        <dbReference type="ARBA" id="ARBA00022512"/>
    </source>
</evidence>
<dbReference type="Proteomes" id="UP001611494">
    <property type="component" value="Unassembled WGS sequence"/>
</dbReference>
<evidence type="ECO:0000256" key="5">
    <source>
        <dbReference type="ARBA" id="ARBA00047400"/>
    </source>
</evidence>
<dbReference type="RefSeq" id="WP_397060737.1">
    <property type="nucleotide sequence ID" value="NZ_JBIRYL010000001.1"/>
</dbReference>
<keyword evidence="7" id="KW-0560">Oxidoreductase</keyword>
<comment type="catalytic activity">
    <reaction evidence="5">
        <text>a (3R)-hydroxyacyl-[ACP] + NADP(+) = a 3-oxoacyl-[ACP] + NADPH + H(+)</text>
        <dbReference type="Rhea" id="RHEA:17397"/>
        <dbReference type="Rhea" id="RHEA-COMP:9916"/>
        <dbReference type="Rhea" id="RHEA-COMP:9945"/>
        <dbReference type="ChEBI" id="CHEBI:15378"/>
        <dbReference type="ChEBI" id="CHEBI:57783"/>
        <dbReference type="ChEBI" id="CHEBI:58349"/>
        <dbReference type="ChEBI" id="CHEBI:78776"/>
        <dbReference type="ChEBI" id="CHEBI:78827"/>
        <dbReference type="EC" id="1.1.1.100"/>
    </reaction>
    <physiologicalReaction direction="right-to-left" evidence="5">
        <dbReference type="Rhea" id="RHEA:17399"/>
    </physiologicalReaction>
</comment>